<reference evidence="9" key="1">
    <citation type="journal article" date="2020" name="Stud. Mycol.">
        <title>101 Dothideomycetes genomes: a test case for predicting lifestyles and emergence of pathogens.</title>
        <authorList>
            <person name="Haridas S."/>
            <person name="Albert R."/>
            <person name="Binder M."/>
            <person name="Bloem J."/>
            <person name="Labutti K."/>
            <person name="Salamov A."/>
            <person name="Andreopoulos B."/>
            <person name="Baker S."/>
            <person name="Barry K."/>
            <person name="Bills G."/>
            <person name="Bluhm B."/>
            <person name="Cannon C."/>
            <person name="Castanera R."/>
            <person name="Culley D."/>
            <person name="Daum C."/>
            <person name="Ezra D."/>
            <person name="Gonzalez J."/>
            <person name="Henrissat B."/>
            <person name="Kuo A."/>
            <person name="Liang C."/>
            <person name="Lipzen A."/>
            <person name="Lutzoni F."/>
            <person name="Magnuson J."/>
            <person name="Mondo S."/>
            <person name="Nolan M."/>
            <person name="Ohm R."/>
            <person name="Pangilinan J."/>
            <person name="Park H.-J."/>
            <person name="Ramirez L."/>
            <person name="Alfaro M."/>
            <person name="Sun H."/>
            <person name="Tritt A."/>
            <person name="Yoshinaga Y."/>
            <person name="Zwiers L.-H."/>
            <person name="Turgeon B."/>
            <person name="Goodwin S."/>
            <person name="Spatafora J."/>
            <person name="Crous P."/>
            <person name="Grigoriev I."/>
        </authorList>
    </citation>
    <scope>NUCLEOTIDE SEQUENCE</scope>
    <source>
        <strain evidence="9">CBS 125425</strain>
    </source>
</reference>
<comment type="similarity">
    <text evidence="2">Belongs to the cutinase family.</text>
</comment>
<evidence type="ECO:0000256" key="5">
    <source>
        <dbReference type="ARBA" id="ARBA00022729"/>
    </source>
</evidence>
<comment type="caution">
    <text evidence="9">The sequence shown here is derived from an EMBL/GenBank/DDBJ whole genome shotgun (WGS) entry which is preliminary data.</text>
</comment>
<accession>A0A9P4QKG8</accession>
<dbReference type="Proteomes" id="UP000799444">
    <property type="component" value="Unassembled WGS sequence"/>
</dbReference>
<evidence type="ECO:0000256" key="1">
    <source>
        <dbReference type="ARBA" id="ARBA00004613"/>
    </source>
</evidence>
<feature type="signal peptide" evidence="8">
    <location>
        <begin position="1"/>
        <end position="19"/>
    </location>
</feature>
<dbReference type="SUPFAM" id="SSF53474">
    <property type="entry name" value="alpha/beta-Hydrolases"/>
    <property type="match status" value="1"/>
</dbReference>
<dbReference type="GO" id="GO:0052689">
    <property type="term" value="F:carboxylic ester hydrolase activity"/>
    <property type="evidence" value="ECO:0007669"/>
    <property type="project" value="UniProtKB-KW"/>
</dbReference>
<evidence type="ECO:0000313" key="10">
    <source>
        <dbReference type="Proteomes" id="UP000799444"/>
    </source>
</evidence>
<dbReference type="PROSITE" id="PS00931">
    <property type="entry name" value="CUTINASE_2"/>
    <property type="match status" value="1"/>
</dbReference>
<name>A0A9P4QKG8_9PLEO</name>
<keyword evidence="7" id="KW-1015">Disulfide bond</keyword>
<evidence type="ECO:0000313" key="9">
    <source>
        <dbReference type="EMBL" id="KAF2727985.1"/>
    </source>
</evidence>
<dbReference type="GO" id="GO:0005576">
    <property type="term" value="C:extracellular region"/>
    <property type="evidence" value="ECO:0007669"/>
    <property type="project" value="UniProtKB-SubCell"/>
</dbReference>
<protein>
    <submittedName>
        <fullName evidence="9">Alpha/beta-hydrolase</fullName>
    </submittedName>
</protein>
<keyword evidence="6" id="KW-0378">Hydrolase</keyword>
<evidence type="ECO:0000256" key="3">
    <source>
        <dbReference type="ARBA" id="ARBA00022487"/>
    </source>
</evidence>
<evidence type="ECO:0000256" key="8">
    <source>
        <dbReference type="SAM" id="SignalP"/>
    </source>
</evidence>
<dbReference type="Pfam" id="PF01083">
    <property type="entry name" value="Cutinase"/>
    <property type="match status" value="1"/>
</dbReference>
<sequence length="251" mass="25965">MPSTRTTLFLGALSAIAAAQKTDAPCADVVIFMARGNDAPYQPDGRTFTFVETTCAKVAPASCDYMDAVFDATLGGDYCAQLAEGARNGVRQITEFNQRCPNTQIVINGYSQGAHVMGDVLGGPGGCTGSSTGIDSNSAAGKAIAAALLWGDVKHTANQPYNTLDGAGRGPQPRTGNDLALLNRYSSVLRAYCAAGDPVCAGGNDVAQHLNYFELYTQQAADWVVSMLKKKAPLTSSSASAPPTSALPSSA</sequence>
<proteinExistence type="inferred from homology"/>
<feature type="chain" id="PRO_5040511637" evidence="8">
    <location>
        <begin position="20"/>
        <end position="251"/>
    </location>
</feature>
<keyword evidence="5 8" id="KW-0732">Signal</keyword>
<keyword evidence="4" id="KW-0964">Secreted</keyword>
<dbReference type="AlphaFoldDB" id="A0A9P4QKG8"/>
<dbReference type="InterPro" id="IPR029058">
    <property type="entry name" value="AB_hydrolase_fold"/>
</dbReference>
<evidence type="ECO:0000256" key="4">
    <source>
        <dbReference type="ARBA" id="ARBA00022525"/>
    </source>
</evidence>
<dbReference type="SMART" id="SM01110">
    <property type="entry name" value="Cutinase"/>
    <property type="match status" value="1"/>
</dbReference>
<dbReference type="OrthoDB" id="2586582at2759"/>
<feature type="non-terminal residue" evidence="9">
    <location>
        <position position="251"/>
    </location>
</feature>
<evidence type="ECO:0000256" key="7">
    <source>
        <dbReference type="ARBA" id="ARBA00023157"/>
    </source>
</evidence>
<dbReference type="InterPro" id="IPR000675">
    <property type="entry name" value="Cutinase/axe"/>
</dbReference>
<evidence type="ECO:0000256" key="6">
    <source>
        <dbReference type="ARBA" id="ARBA00022801"/>
    </source>
</evidence>
<dbReference type="EMBL" id="ML996301">
    <property type="protein sequence ID" value="KAF2727985.1"/>
    <property type="molecule type" value="Genomic_DNA"/>
</dbReference>
<keyword evidence="10" id="KW-1185">Reference proteome</keyword>
<dbReference type="PANTHER" id="PTHR33630:SF13">
    <property type="entry name" value="ACETYLXYLAN ESTERASE"/>
    <property type="match status" value="1"/>
</dbReference>
<organism evidence="9 10">
    <name type="scientific">Polyplosphaeria fusca</name>
    <dbReference type="NCBI Taxonomy" id="682080"/>
    <lineage>
        <taxon>Eukaryota</taxon>
        <taxon>Fungi</taxon>
        <taxon>Dikarya</taxon>
        <taxon>Ascomycota</taxon>
        <taxon>Pezizomycotina</taxon>
        <taxon>Dothideomycetes</taxon>
        <taxon>Pleosporomycetidae</taxon>
        <taxon>Pleosporales</taxon>
        <taxon>Tetraplosphaeriaceae</taxon>
        <taxon>Polyplosphaeria</taxon>
    </lineage>
</organism>
<gene>
    <name evidence="9" type="ORF">EJ04DRAFT_410001</name>
</gene>
<dbReference type="InterPro" id="IPR043579">
    <property type="entry name" value="CUTINASE_2"/>
</dbReference>
<keyword evidence="3" id="KW-0719">Serine esterase</keyword>
<evidence type="ECO:0000256" key="2">
    <source>
        <dbReference type="ARBA" id="ARBA00007534"/>
    </source>
</evidence>
<dbReference type="Gene3D" id="3.40.50.1820">
    <property type="entry name" value="alpha/beta hydrolase"/>
    <property type="match status" value="1"/>
</dbReference>
<comment type="subcellular location">
    <subcellularLocation>
        <location evidence="1">Secreted</location>
    </subcellularLocation>
</comment>
<dbReference type="PANTHER" id="PTHR33630">
    <property type="entry name" value="CUTINASE RV1984C-RELATED-RELATED"/>
    <property type="match status" value="1"/>
</dbReference>